<dbReference type="Proteomes" id="UP000231586">
    <property type="component" value="Unassembled WGS sequence"/>
</dbReference>
<evidence type="ECO:0000313" key="2">
    <source>
        <dbReference type="EMBL" id="PJI93347.1"/>
    </source>
</evidence>
<dbReference type="OrthoDB" id="9803532at2"/>
<dbReference type="RefSeq" id="WP_100350059.1">
    <property type="nucleotide sequence ID" value="NZ_PGTZ01000008.1"/>
</dbReference>
<comment type="caution">
    <text evidence="2">The sequence shown here is derived from an EMBL/GenBank/DDBJ whole genome shotgun (WGS) entry which is preliminary data.</text>
</comment>
<keyword evidence="3" id="KW-1185">Reference proteome</keyword>
<evidence type="ECO:0000259" key="1">
    <source>
        <dbReference type="Pfam" id="PF04168"/>
    </source>
</evidence>
<dbReference type="PANTHER" id="PTHR34595:SF7">
    <property type="entry name" value="SLL1039 PROTEIN"/>
    <property type="match status" value="1"/>
</dbReference>
<dbReference type="InterPro" id="IPR007296">
    <property type="entry name" value="DUF403"/>
</dbReference>
<dbReference type="Pfam" id="PF04168">
    <property type="entry name" value="Alpha-E"/>
    <property type="match status" value="1"/>
</dbReference>
<dbReference type="AlphaFoldDB" id="A0A2M8WR00"/>
<protein>
    <submittedName>
        <fullName evidence="2">Putative alpha-E superfamily protein</fullName>
    </submittedName>
</protein>
<proteinExistence type="predicted"/>
<evidence type="ECO:0000313" key="3">
    <source>
        <dbReference type="Proteomes" id="UP000231586"/>
    </source>
</evidence>
<sequence>MLSRIAESLFWIGRYVERADDTARILDVHLQSLSEDPWASEDLTLRALLAVMDHPVPADGTLVTRARVMQLLAHDQLDASSIAGSMIAARENARRARETVSSELWETLNTTRNQVSGPMRLARPHDYFGWVRERAAIVAGIMDSSTSHDETWLFVMLGRSIERADMTARLVQTQAQLRDSGPSWSTLLRAAGGYEAFLRTFRGVASDEKAAEFLLLDRLFPRSIVHALDAAEDCLRLLEPTADRRGVTNDARRELARMRATLEYSPVGETLEVLPVAMEDVQRCCSEASDAIKARYFPSAAATTWMGEAL</sequence>
<dbReference type="InterPro" id="IPR051680">
    <property type="entry name" value="ATP-dep_Glu-Cys_Ligase-2"/>
</dbReference>
<reference evidence="2 3" key="1">
    <citation type="submission" date="2017-11" db="EMBL/GenBank/DDBJ databases">
        <title>Genomic Encyclopedia of Archaeal and Bacterial Type Strains, Phase II (KMG-II): From Individual Species to Whole Genera.</title>
        <authorList>
            <person name="Goeker M."/>
        </authorList>
    </citation>
    <scope>NUCLEOTIDE SEQUENCE [LARGE SCALE GENOMIC DNA]</scope>
    <source>
        <strain evidence="2 3">DSM 22413</strain>
    </source>
</reference>
<dbReference type="EMBL" id="PGTZ01000008">
    <property type="protein sequence ID" value="PJI93347.1"/>
    <property type="molecule type" value="Genomic_DNA"/>
</dbReference>
<name>A0A2M8WR00_9MICO</name>
<accession>A0A2M8WR00</accession>
<dbReference type="PANTHER" id="PTHR34595">
    <property type="entry name" value="BLR5612 PROTEIN"/>
    <property type="match status" value="1"/>
</dbReference>
<gene>
    <name evidence="2" type="ORF">CLV34_1916</name>
</gene>
<feature type="domain" description="DUF403" evidence="1">
    <location>
        <begin position="1"/>
        <end position="297"/>
    </location>
</feature>
<organism evidence="2 3">
    <name type="scientific">Luteimicrobium subarcticum</name>
    <dbReference type="NCBI Taxonomy" id="620910"/>
    <lineage>
        <taxon>Bacteria</taxon>
        <taxon>Bacillati</taxon>
        <taxon>Actinomycetota</taxon>
        <taxon>Actinomycetes</taxon>
        <taxon>Micrococcales</taxon>
        <taxon>Luteimicrobium</taxon>
    </lineage>
</organism>